<dbReference type="PANTHER" id="PTHR47489">
    <property type="entry name" value="ACYL-COA N-ACYLTRANSFERASES (NAT) SUPERFAMILY PROTEIN"/>
    <property type="match status" value="1"/>
</dbReference>
<dbReference type="SUPFAM" id="SSF55729">
    <property type="entry name" value="Acyl-CoA N-acyltransferases (Nat)"/>
    <property type="match status" value="1"/>
</dbReference>
<dbReference type="PANTHER" id="PTHR47489:SF2">
    <property type="entry name" value="GCN5-RELATED N-ACETYLTRANSFERASE 5, CHLOROPLASTIC"/>
    <property type="match status" value="1"/>
</dbReference>
<accession>A0A835Y5Y4</accession>
<keyword evidence="2" id="KW-0812">Transmembrane</keyword>
<dbReference type="PROSITE" id="PS51186">
    <property type="entry name" value="GNAT"/>
    <property type="match status" value="1"/>
</dbReference>
<dbReference type="InterPro" id="IPR000182">
    <property type="entry name" value="GNAT_dom"/>
</dbReference>
<proteinExistence type="predicted"/>
<sequence length="675" mass="71643">MGLLIEQRAGLMDMVSFFLALFGALANGFFMTQAFATRSSDHGHWDRALLQLLLVWTEFLLLLALTALLLAASTTALIASRRAPPPDAKTLFLALQAFAWSLGAISRLSALKFIGLLSPQTFLDLQRTGAALARRMKDRAERKAEAAQGPQELREAGRAASVLLAGALLGAWLGASLLCGGMAAVALYVKVSLLGDVFATAPADWTAGQWQRFAQFLLNIAGLTGGGPGRDAARFLFSGADNALSGEESGAMGECLRLVCLGVLWRRGWWAAVMKLNTAFDQGRVSTAFILEEEEDGEAEGVGGEGEGDGKGTRIKLKAPACQRSCAQKPSMCGAVVRGPAARPILATRTHGSAPARAGHVLRAQQLNSASPAPPKLTEDSKAARMMDFTYEFLLPEGRVVVQALPAPLIPPTADLLAQAFIGTAARLAPYARFLRRNIGSYLLEHQALPPKALVLVALLHPHPGPQGELRGEARALQEEQQRALAAKQGKRFFFPPPPSAPSPWPGASVHLPSMGPGAAAPGAEAGAESVSYSSGNGTGTGDNSGEAAAPSGQQEGEQQQPPVIIGTAEVSFSPVTRSSQPFLDPPDRCCYLCNMAVAPAFRRRGVATQLLAAAEAVASHVQGEREVYLHLRFVDAEAAQLYERNGFVKAAEHWPVAPFFGIQRMKLMRKAIAK</sequence>
<feature type="transmembrane region" description="Helical" evidence="2">
    <location>
        <begin position="60"/>
        <end position="79"/>
    </location>
</feature>
<evidence type="ECO:0000259" key="3">
    <source>
        <dbReference type="PROSITE" id="PS51186"/>
    </source>
</evidence>
<evidence type="ECO:0000256" key="1">
    <source>
        <dbReference type="SAM" id="MobiDB-lite"/>
    </source>
</evidence>
<feature type="domain" description="N-acetyltransferase" evidence="3">
    <location>
        <begin position="584"/>
        <end position="674"/>
    </location>
</feature>
<keyword evidence="5" id="KW-1185">Reference proteome</keyword>
<dbReference type="OrthoDB" id="2017234at2759"/>
<evidence type="ECO:0000313" key="5">
    <source>
        <dbReference type="Proteomes" id="UP000612055"/>
    </source>
</evidence>
<feature type="compositionally biased region" description="Low complexity" evidence="1">
    <location>
        <begin position="544"/>
        <end position="561"/>
    </location>
</feature>
<feature type="compositionally biased region" description="Low complexity" evidence="1">
    <location>
        <begin position="516"/>
        <end position="536"/>
    </location>
</feature>
<dbReference type="EMBL" id="JAEHOE010000051">
    <property type="protein sequence ID" value="KAG2491644.1"/>
    <property type="molecule type" value="Genomic_DNA"/>
</dbReference>
<feature type="transmembrane region" description="Helical" evidence="2">
    <location>
        <begin position="162"/>
        <end position="189"/>
    </location>
</feature>
<feature type="region of interest" description="Disordered" evidence="1">
    <location>
        <begin position="492"/>
        <end position="561"/>
    </location>
</feature>
<gene>
    <name evidence="4" type="ORF">HYH03_010014</name>
</gene>
<evidence type="ECO:0000256" key="2">
    <source>
        <dbReference type="SAM" id="Phobius"/>
    </source>
</evidence>
<dbReference type="Pfam" id="PF00583">
    <property type="entry name" value="Acetyltransf_1"/>
    <property type="match status" value="1"/>
</dbReference>
<reference evidence="4" key="1">
    <citation type="journal article" date="2020" name="bioRxiv">
        <title>Comparative genomics of Chlamydomonas.</title>
        <authorList>
            <person name="Craig R.J."/>
            <person name="Hasan A.R."/>
            <person name="Ness R.W."/>
            <person name="Keightley P.D."/>
        </authorList>
    </citation>
    <scope>NUCLEOTIDE SEQUENCE</scope>
    <source>
        <strain evidence="4">CCAP 11/70</strain>
    </source>
</reference>
<evidence type="ECO:0000313" key="4">
    <source>
        <dbReference type="EMBL" id="KAG2491644.1"/>
    </source>
</evidence>
<dbReference type="GO" id="GO:0016747">
    <property type="term" value="F:acyltransferase activity, transferring groups other than amino-acyl groups"/>
    <property type="evidence" value="ECO:0007669"/>
    <property type="project" value="InterPro"/>
</dbReference>
<dbReference type="AlphaFoldDB" id="A0A835Y5Y4"/>
<dbReference type="Proteomes" id="UP000612055">
    <property type="component" value="Unassembled WGS sequence"/>
</dbReference>
<keyword evidence="2" id="KW-0472">Membrane</keyword>
<protein>
    <recommendedName>
        <fullName evidence="3">N-acetyltransferase domain-containing protein</fullName>
    </recommendedName>
</protein>
<dbReference type="InterPro" id="IPR016181">
    <property type="entry name" value="Acyl_CoA_acyltransferase"/>
</dbReference>
<keyword evidence="2" id="KW-1133">Transmembrane helix</keyword>
<name>A0A835Y5Y4_9CHLO</name>
<dbReference type="CDD" id="cd04301">
    <property type="entry name" value="NAT_SF"/>
    <property type="match status" value="1"/>
</dbReference>
<comment type="caution">
    <text evidence="4">The sequence shown here is derived from an EMBL/GenBank/DDBJ whole genome shotgun (WGS) entry which is preliminary data.</text>
</comment>
<organism evidence="4 5">
    <name type="scientific">Edaphochlamys debaryana</name>
    <dbReference type="NCBI Taxonomy" id="47281"/>
    <lineage>
        <taxon>Eukaryota</taxon>
        <taxon>Viridiplantae</taxon>
        <taxon>Chlorophyta</taxon>
        <taxon>core chlorophytes</taxon>
        <taxon>Chlorophyceae</taxon>
        <taxon>CS clade</taxon>
        <taxon>Chlamydomonadales</taxon>
        <taxon>Chlamydomonadales incertae sedis</taxon>
        <taxon>Edaphochlamys</taxon>
    </lineage>
</organism>
<feature type="compositionally biased region" description="Pro residues" evidence="1">
    <location>
        <begin position="495"/>
        <end position="505"/>
    </location>
</feature>
<dbReference type="Gene3D" id="3.40.630.30">
    <property type="match status" value="1"/>
</dbReference>